<evidence type="ECO:0000313" key="2">
    <source>
        <dbReference type="Proteomes" id="UP000674416"/>
    </source>
</evidence>
<dbReference type="EMBL" id="JAFDST010000001">
    <property type="protein sequence ID" value="MBP1080884.1"/>
    <property type="molecule type" value="Genomic_DNA"/>
</dbReference>
<name>A0ABS4CTJ5_9BACI</name>
<protein>
    <submittedName>
        <fullName evidence="1">Uncharacterized protein</fullName>
    </submittedName>
</protein>
<evidence type="ECO:0000313" key="1">
    <source>
        <dbReference type="EMBL" id="MBP1080884.1"/>
    </source>
</evidence>
<dbReference type="Proteomes" id="UP000674416">
    <property type="component" value="Unassembled WGS sequence"/>
</dbReference>
<sequence>MKKIKFVKHTQLNTFLFNLRENWCPSLTEANERHTCV</sequence>
<keyword evidence="2" id="KW-1185">Reference proteome</keyword>
<gene>
    <name evidence="1" type="ORF">JOC74_001372</name>
</gene>
<comment type="caution">
    <text evidence="1">The sequence shown here is derived from an EMBL/GenBank/DDBJ whole genome shotgun (WGS) entry which is preliminary data.</text>
</comment>
<reference evidence="1 2" key="1">
    <citation type="submission" date="2021-01" db="EMBL/GenBank/DDBJ databases">
        <title>Genomic Encyclopedia of Type Strains, Phase IV (KMG-IV): sequencing the most valuable type-strain genomes for metagenomic binning, comparative biology and taxonomic classification.</title>
        <authorList>
            <person name="Goeker M."/>
        </authorList>
    </citation>
    <scope>NUCLEOTIDE SEQUENCE [LARGE SCALE GENOMIC DNA]</scope>
    <source>
        <strain evidence="1 2">DSM 103394</strain>
    </source>
</reference>
<accession>A0ABS4CTJ5</accession>
<proteinExistence type="predicted"/>
<organism evidence="1 2">
    <name type="scientific">Bacillus capparidis</name>
    <dbReference type="NCBI Taxonomy" id="1840411"/>
    <lineage>
        <taxon>Bacteria</taxon>
        <taxon>Bacillati</taxon>
        <taxon>Bacillota</taxon>
        <taxon>Bacilli</taxon>
        <taxon>Bacillales</taxon>
        <taxon>Bacillaceae</taxon>
        <taxon>Bacillus</taxon>
    </lineage>
</organism>